<keyword evidence="4" id="KW-1185">Reference proteome</keyword>
<dbReference type="PANTHER" id="PTHR31157:SF1">
    <property type="entry name" value="SCP DOMAIN-CONTAINING PROTEIN"/>
    <property type="match status" value="1"/>
</dbReference>
<dbReference type="Proteomes" id="UP001164693">
    <property type="component" value="Chromosome"/>
</dbReference>
<dbReference type="PANTHER" id="PTHR31157">
    <property type="entry name" value="SCP DOMAIN-CONTAINING PROTEIN"/>
    <property type="match status" value="1"/>
</dbReference>
<protein>
    <submittedName>
        <fullName evidence="3">CAP domain-containing protein</fullName>
    </submittedName>
</protein>
<feature type="domain" description="SCP" evidence="2">
    <location>
        <begin position="40"/>
        <end position="153"/>
    </location>
</feature>
<sequence>MKRRLAALLLSVILCVTGLGFAQPAAALSSNQLANRLVASINAQRKAHHMAPLRVNRTLVKRATTHANLVRTHARLRNTFAGEPSLSTQLRRLGYPKQRATQAVAWSSTQHSLLRQPSRSKAVRARLLNRTYTQVGVAVRYVSSRHRYVLTVVFARPQSRATQYANSVLRQLNAERRAHGRKALTMNSALVRSAHRHNLTMAAHDQMSHQLPGELFFAQRIERAGYRYVYAGENIGWNSLQTVHGALQLETMMYNERPPNDGHRQNILSPDYVNVGIDVYFDRVNHKLWLTEDFGSR</sequence>
<name>A0ABY7JZ93_9ACTN</name>
<feature type="signal peptide" evidence="1">
    <location>
        <begin position="1"/>
        <end position="22"/>
    </location>
</feature>
<dbReference type="EMBL" id="CP097463">
    <property type="protein sequence ID" value="WAX57894.1"/>
    <property type="molecule type" value="Genomic_DNA"/>
</dbReference>
<dbReference type="SUPFAM" id="SSF55797">
    <property type="entry name" value="PR-1-like"/>
    <property type="match status" value="2"/>
</dbReference>
<evidence type="ECO:0000313" key="3">
    <source>
        <dbReference type="EMBL" id="WAX57894.1"/>
    </source>
</evidence>
<dbReference type="CDD" id="cd05379">
    <property type="entry name" value="CAP_bacterial"/>
    <property type="match status" value="1"/>
</dbReference>
<evidence type="ECO:0000259" key="2">
    <source>
        <dbReference type="Pfam" id="PF00188"/>
    </source>
</evidence>
<proteinExistence type="predicted"/>
<dbReference type="InterPro" id="IPR014044">
    <property type="entry name" value="CAP_dom"/>
</dbReference>
<evidence type="ECO:0000313" key="4">
    <source>
        <dbReference type="Proteomes" id="UP001164693"/>
    </source>
</evidence>
<dbReference type="Gene3D" id="3.40.33.10">
    <property type="entry name" value="CAP"/>
    <property type="match status" value="2"/>
</dbReference>
<dbReference type="InterPro" id="IPR035940">
    <property type="entry name" value="CAP_sf"/>
</dbReference>
<dbReference type="Pfam" id="PF00188">
    <property type="entry name" value="CAP"/>
    <property type="match status" value="2"/>
</dbReference>
<evidence type="ECO:0000256" key="1">
    <source>
        <dbReference type="SAM" id="SignalP"/>
    </source>
</evidence>
<dbReference type="RefSeq" id="WP_269444443.1">
    <property type="nucleotide sequence ID" value="NZ_CP097463.1"/>
</dbReference>
<organism evidence="3 4">
    <name type="scientific">Jatrophihabitans cynanchi</name>
    <dbReference type="NCBI Taxonomy" id="2944128"/>
    <lineage>
        <taxon>Bacteria</taxon>
        <taxon>Bacillati</taxon>
        <taxon>Actinomycetota</taxon>
        <taxon>Actinomycetes</taxon>
        <taxon>Jatrophihabitantales</taxon>
        <taxon>Jatrophihabitantaceae</taxon>
        <taxon>Jatrophihabitans</taxon>
    </lineage>
</organism>
<feature type="domain" description="SCP" evidence="2">
    <location>
        <begin position="169"/>
        <end position="287"/>
    </location>
</feature>
<feature type="chain" id="PRO_5045819038" evidence="1">
    <location>
        <begin position="23"/>
        <end position="297"/>
    </location>
</feature>
<reference evidence="3" key="1">
    <citation type="submission" date="2022-05" db="EMBL/GenBank/DDBJ databases">
        <title>Jatrophihabitans sp. SB3-54 whole genome sequence.</title>
        <authorList>
            <person name="Suh M.K."/>
            <person name="Eom M.K."/>
            <person name="Kim J.S."/>
            <person name="Kim H.S."/>
            <person name="Do H.E."/>
            <person name="Shin Y.K."/>
            <person name="Lee J.-S."/>
        </authorList>
    </citation>
    <scope>NUCLEOTIDE SEQUENCE</scope>
    <source>
        <strain evidence="3">SB3-54</strain>
    </source>
</reference>
<accession>A0ABY7JZ93</accession>
<gene>
    <name evidence="3" type="ORF">M6B22_03800</name>
</gene>
<keyword evidence="1" id="KW-0732">Signal</keyword>